<gene>
    <name evidence="1" type="ORF">INP51_05245</name>
</gene>
<keyword evidence="2" id="KW-1185">Reference proteome</keyword>
<accession>A0A7M2RJ54</accession>
<dbReference type="KEGG" id="bliq:INP51_05245"/>
<dbReference type="RefSeq" id="WP_193736673.1">
    <property type="nucleotide sequence ID" value="NZ_CP063304.1"/>
</dbReference>
<dbReference type="EMBL" id="CP063304">
    <property type="protein sequence ID" value="QOV20353.1"/>
    <property type="molecule type" value="Genomic_DNA"/>
</dbReference>
<dbReference type="InterPro" id="IPR052922">
    <property type="entry name" value="Cytidylate_Kinase-2"/>
</dbReference>
<dbReference type="InterPro" id="IPR027417">
    <property type="entry name" value="P-loop_NTPase"/>
</dbReference>
<name>A0A7M2RJ54_9FIRM</name>
<protein>
    <submittedName>
        <fullName evidence="1">DNA topology modulation protein FlaR</fullName>
    </submittedName>
</protein>
<dbReference type="PANTHER" id="PTHR37816:SF3">
    <property type="entry name" value="MODULATES DNA TOPOLOGY"/>
    <property type="match status" value="1"/>
</dbReference>
<dbReference type="PANTHER" id="PTHR37816">
    <property type="entry name" value="YALI0E33011P"/>
    <property type="match status" value="1"/>
</dbReference>
<evidence type="ECO:0000313" key="1">
    <source>
        <dbReference type="EMBL" id="QOV20353.1"/>
    </source>
</evidence>
<dbReference type="SUPFAM" id="SSF52540">
    <property type="entry name" value="P-loop containing nucleoside triphosphate hydrolases"/>
    <property type="match status" value="1"/>
</dbReference>
<proteinExistence type="predicted"/>
<reference evidence="1 2" key="1">
    <citation type="submission" date="2020-10" db="EMBL/GenBank/DDBJ databases">
        <title>Blautia liquoris sp.nov., isolated from the mud in a fermentation cellar used for the production of Chinese strong-flavoured liquor.</title>
        <authorList>
            <person name="Lu L."/>
        </authorList>
    </citation>
    <scope>NUCLEOTIDE SEQUENCE [LARGE SCALE GENOMIC DNA]</scope>
    <source>
        <strain evidence="1 2">LZLJ-3</strain>
    </source>
</reference>
<evidence type="ECO:0000313" key="2">
    <source>
        <dbReference type="Proteomes" id="UP000593601"/>
    </source>
</evidence>
<sequence length="173" mass="20667">MKIAILGYSGSGKSTLAHFLSENIRTECLHLDQVHFSNNWIERPDAEAKSMVSDFMEKTDWIIDGNYTNLYHSKRLEEADQIILLLFSRWAALRRVLARYNKFRGQTRPDMGDGCNEKIDCEFIWWILYKGRTKHKQDQYNNIQKKYPDKTIIIRNQRELDKLYQEMKNRNQT</sequence>
<dbReference type="Proteomes" id="UP000593601">
    <property type="component" value="Chromosome"/>
</dbReference>
<dbReference type="AlphaFoldDB" id="A0A7M2RJ54"/>
<dbReference type="Gene3D" id="3.40.50.300">
    <property type="entry name" value="P-loop containing nucleotide triphosphate hydrolases"/>
    <property type="match status" value="1"/>
</dbReference>
<organism evidence="1 2">
    <name type="scientific">Blautia liquoris</name>
    <dbReference type="NCBI Taxonomy" id="2779518"/>
    <lineage>
        <taxon>Bacteria</taxon>
        <taxon>Bacillati</taxon>
        <taxon>Bacillota</taxon>
        <taxon>Clostridia</taxon>
        <taxon>Lachnospirales</taxon>
        <taxon>Lachnospiraceae</taxon>
        <taxon>Blautia</taxon>
    </lineage>
</organism>